<dbReference type="Proteomes" id="UP000054172">
    <property type="component" value="Unassembled WGS sequence"/>
</dbReference>
<evidence type="ECO:0000313" key="3">
    <source>
        <dbReference type="Proteomes" id="UP000054172"/>
    </source>
</evidence>
<evidence type="ECO:0000256" key="1">
    <source>
        <dbReference type="SAM" id="MobiDB-lite"/>
    </source>
</evidence>
<protein>
    <submittedName>
        <fullName evidence="2">Uncharacterized protein</fullName>
    </submittedName>
</protein>
<gene>
    <name evidence="2" type="ORF">AL399_06845</name>
</gene>
<dbReference type="PATRIC" id="fig|1702214.3.peg.681"/>
<reference evidence="2" key="1">
    <citation type="submission" date="2015-08" db="EMBL/GenBank/DDBJ databases">
        <title>Candidatus Bacteriodes Periocalifornicus.</title>
        <authorList>
            <person name="McLean J.S."/>
            <person name="Kelley S."/>
        </authorList>
    </citation>
    <scope>NUCLEOTIDE SEQUENCE [LARGE SCALE GENOMIC DNA]</scope>
    <source>
        <strain evidence="2">12B</strain>
    </source>
</reference>
<evidence type="ECO:0000313" key="2">
    <source>
        <dbReference type="EMBL" id="KQM08534.1"/>
    </source>
</evidence>
<proteinExistence type="predicted"/>
<dbReference type="EMBL" id="LIIK01000033">
    <property type="protein sequence ID" value="KQM08534.1"/>
    <property type="molecule type" value="Genomic_DNA"/>
</dbReference>
<dbReference type="AlphaFoldDB" id="A0A0Q4B866"/>
<comment type="caution">
    <text evidence="2">The sequence shown here is derived from an EMBL/GenBank/DDBJ whole genome shotgun (WGS) entry which is preliminary data.</text>
</comment>
<accession>A0A0Q4B866</accession>
<keyword evidence="3" id="KW-1185">Reference proteome</keyword>
<name>A0A0Q4B866_9BACT</name>
<feature type="region of interest" description="Disordered" evidence="1">
    <location>
        <begin position="402"/>
        <end position="423"/>
    </location>
</feature>
<sequence length="423" mass="46722">MIYQHWQSLFFRCVPHSLSSVLLVLLFILQGCSHEPQGGVEVVNQTKSPAEFEYLLPEQVDSASWGRLIVSSEDHSFLPVYPQVATLLTVGVPGHCARTTILIGPADHPTITLTPHGLQLTGMEEEVRLQKLRTYLAAAQDSLAHAKYVYELLPKLPTSDSVRLQTVQDAEKVIRNTREYLSDFIHQRPFSKACLIALLADYGEKLPYLSIAEHDSLFRYTLANLASVYPETPLLRRMRVTIERKDSANALSADSTLTPQRGLPVLDTLRTLLARLIPPQPVPSLTPPFLAVVAQKMDDTASYASHYLRELESLKPQGIQILTISPARDSECVTLSEINADSTVSLCTRNNLPGHPFSQALQIRITPVVVMIDAKGYIHAINPSVEQAVSYLNPINPKMAGRPVPRTARPSNPAGYAAASVIR</sequence>
<organism evidence="2 3">
    <name type="scientific">Candidatus [Bacteroides] periocalifornicus</name>
    <dbReference type="NCBI Taxonomy" id="1702214"/>
    <lineage>
        <taxon>Bacteria</taxon>
        <taxon>Pseudomonadati</taxon>
        <taxon>Bacteroidota</taxon>
    </lineage>
</organism>